<dbReference type="SUPFAM" id="SSF54909">
    <property type="entry name" value="Dimeric alpha+beta barrel"/>
    <property type="match status" value="1"/>
</dbReference>
<dbReference type="Gene3D" id="3.30.70.100">
    <property type="match status" value="1"/>
</dbReference>
<dbReference type="EC" id="1.-.-.-" evidence="1"/>
<dbReference type="AlphaFoldDB" id="A0AB39YGM6"/>
<keyword evidence="1" id="KW-0614">Plasmid</keyword>
<name>A0AB39YGM6_9ACTN</name>
<gene>
    <name evidence="1" type="ORF">AB5J51_41610</name>
</gene>
<protein>
    <submittedName>
        <fullName evidence="1">Quinol monooxygenase</fullName>
        <ecNumber evidence="1">1.-.-.-</ecNumber>
    </submittedName>
</protein>
<keyword evidence="1" id="KW-0503">Monooxygenase</keyword>
<organism evidence="1">
    <name type="scientific">Streptomyces sp. R33</name>
    <dbReference type="NCBI Taxonomy" id="3238629"/>
    <lineage>
        <taxon>Bacteria</taxon>
        <taxon>Bacillati</taxon>
        <taxon>Actinomycetota</taxon>
        <taxon>Actinomycetes</taxon>
        <taxon>Kitasatosporales</taxon>
        <taxon>Streptomycetaceae</taxon>
        <taxon>Streptomyces</taxon>
    </lineage>
</organism>
<keyword evidence="1" id="KW-0560">Oxidoreductase</keyword>
<geneLocation type="plasmid" evidence="1">
    <name>unnamed1</name>
</geneLocation>
<proteinExistence type="predicted"/>
<dbReference type="EMBL" id="CP165728">
    <property type="protein sequence ID" value="XDV69424.1"/>
    <property type="molecule type" value="Genomic_DNA"/>
</dbReference>
<evidence type="ECO:0000313" key="1">
    <source>
        <dbReference type="EMBL" id="XDV69424.1"/>
    </source>
</evidence>
<dbReference type="GO" id="GO:0004497">
    <property type="term" value="F:monooxygenase activity"/>
    <property type="evidence" value="ECO:0007669"/>
    <property type="project" value="UniProtKB-KW"/>
</dbReference>
<sequence length="107" mass="11210">MTSASVPETTRVGLLARIEAKPEHADDVEGLLTGALALAQEETGTTVWFALRLGPTTFGVFDAFGSDEARTAHLQGRIAAALMENAPKLLAEAPEILPVDILAAKLA</sequence>
<dbReference type="InterPro" id="IPR011008">
    <property type="entry name" value="Dimeric_a/b-barrel"/>
</dbReference>
<dbReference type="RefSeq" id="WP_136227353.1">
    <property type="nucleotide sequence ID" value="NZ_CP165728.1"/>
</dbReference>
<reference evidence="1" key="1">
    <citation type="submission" date="2024-08" db="EMBL/GenBank/DDBJ databases">
        <authorList>
            <person name="Yu S.T."/>
        </authorList>
    </citation>
    <scope>NUCLEOTIDE SEQUENCE</scope>
    <source>
        <strain evidence="1">R33</strain>
        <plasmid evidence="1">unnamed1</plasmid>
    </source>
</reference>
<accession>A0AB39YGM6</accession>